<dbReference type="PROSITE" id="PS50975">
    <property type="entry name" value="ATP_GRASP"/>
    <property type="match status" value="1"/>
</dbReference>
<keyword evidence="7" id="KW-1185">Reference proteome</keyword>
<proteinExistence type="predicted"/>
<dbReference type="GO" id="GO:0016874">
    <property type="term" value="F:ligase activity"/>
    <property type="evidence" value="ECO:0007669"/>
    <property type="project" value="UniProtKB-KW"/>
</dbReference>
<evidence type="ECO:0000259" key="5">
    <source>
        <dbReference type="PROSITE" id="PS50975"/>
    </source>
</evidence>
<dbReference type="SUPFAM" id="SSF56059">
    <property type="entry name" value="Glutathione synthetase ATP-binding domain-like"/>
    <property type="match status" value="1"/>
</dbReference>
<dbReference type="Pfam" id="PF13535">
    <property type="entry name" value="ATP-grasp_4"/>
    <property type="match status" value="1"/>
</dbReference>
<dbReference type="OMA" id="GPQYWCE"/>
<gene>
    <name evidence="6" type="ORF">H109_06063</name>
</gene>
<keyword evidence="1" id="KW-0436">Ligase</keyword>
<evidence type="ECO:0000313" key="6">
    <source>
        <dbReference type="EMBL" id="KDB22012.1"/>
    </source>
</evidence>
<dbReference type="EMBL" id="AOKY01000385">
    <property type="protein sequence ID" value="KDB22012.1"/>
    <property type="molecule type" value="Genomic_DNA"/>
</dbReference>
<dbReference type="Gene3D" id="3.30.1490.20">
    <property type="entry name" value="ATP-grasp fold, A domain"/>
    <property type="match status" value="1"/>
</dbReference>
<feature type="domain" description="ATP-grasp" evidence="5">
    <location>
        <begin position="333"/>
        <end position="560"/>
    </location>
</feature>
<dbReference type="InterPro" id="IPR011761">
    <property type="entry name" value="ATP-grasp"/>
</dbReference>
<dbReference type="GO" id="GO:0005524">
    <property type="term" value="F:ATP binding"/>
    <property type="evidence" value="ECO:0007669"/>
    <property type="project" value="UniProtKB-UniRule"/>
</dbReference>
<dbReference type="AlphaFoldDB" id="A0A059J3D8"/>
<dbReference type="InterPro" id="IPR041472">
    <property type="entry name" value="BL00235/CARNS1_N"/>
</dbReference>
<dbReference type="HOGENOM" id="CLU_017280_0_0_1"/>
<organism evidence="6 7">
    <name type="scientific">Trichophyton interdigitale (strain MR816)</name>
    <dbReference type="NCBI Taxonomy" id="1215338"/>
    <lineage>
        <taxon>Eukaryota</taxon>
        <taxon>Fungi</taxon>
        <taxon>Dikarya</taxon>
        <taxon>Ascomycota</taxon>
        <taxon>Pezizomycotina</taxon>
        <taxon>Eurotiomycetes</taxon>
        <taxon>Eurotiomycetidae</taxon>
        <taxon>Onygenales</taxon>
        <taxon>Arthrodermataceae</taxon>
        <taxon>Trichophyton</taxon>
    </lineage>
</organism>
<dbReference type="STRING" id="1215338.A0A059J3D8"/>
<evidence type="ECO:0000313" key="7">
    <source>
        <dbReference type="Proteomes" id="UP000024533"/>
    </source>
</evidence>
<accession>A0A059J3D8</accession>
<keyword evidence="3 4" id="KW-0067">ATP-binding</keyword>
<evidence type="ECO:0000256" key="4">
    <source>
        <dbReference type="PROSITE-ProRule" id="PRU00409"/>
    </source>
</evidence>
<dbReference type="PANTHER" id="PTHR43585">
    <property type="entry name" value="FUMIPYRROLE BIOSYNTHESIS PROTEIN C"/>
    <property type="match status" value="1"/>
</dbReference>
<sequence length="672" mass="74248">MNTSLTVTMAASQKLQLWNEGKVLLSEHSWRILRTSSWDNNRWESVDCVFTSVNVGSACSYMDNLRLVAVDQGSQHSTTLEADSFGGLEAYRFFLRLLATSATQGQKRLVKLIIPQAKGYIVRSDIIPLRLRDCLFVEQVESFARPLQSYGSDTPQHPTDLSSREDISLPAVASKAAAGILVCQTPQSDLKVVSSNLDQELDNRLSFPWIIETETPRLRRLALIEANSSHPEDGVGLYTAAAALGISLVVLDNPGHWLETSGSSVCEAFLPTRLTNPPTAEMRDNILASLQAYGKPIDGIVTFADNYWPYVAEAAKALNLPSNSSEGLNVATNKYLSSIHAGRQAYHVKSLDQAVSICQETDLPYPMIVKPCGGWSSEGVHRVDSQTSLEDAVRTALASRHGHELVIEPYCDGPEVDINLILQDGELLFFEVSDDMPKTADINGQSLGSLSNFHELYSVFPSKLPEVELQLLRDTFLAMLLSLGIKNGVMHLEGRVQNSTVEYTTKDGIMMLSPRTDMATHSPKAWLIEINPRPPGMTGSHIIESTYGIDYWGPALLSAVGDKTRVFALAHPFVKGPQYTSVMVFIPADFPSTCEGIFDSDDICTELIARRPDLKPFISRYGCFVKRGQHVPHPSTGRNTFLGYFNVFSRKSREEALNIAHQIREAITYTFV</sequence>
<dbReference type="Pfam" id="PF18130">
    <property type="entry name" value="ATPgrasp_N"/>
    <property type="match status" value="1"/>
</dbReference>
<name>A0A059J3D8_TRIIM</name>
<protein>
    <recommendedName>
        <fullName evidence="5">ATP-grasp domain-containing protein</fullName>
    </recommendedName>
</protein>
<keyword evidence="2 4" id="KW-0547">Nucleotide-binding</keyword>
<dbReference type="Gene3D" id="3.30.470.20">
    <property type="entry name" value="ATP-grasp fold, B domain"/>
    <property type="match status" value="1"/>
</dbReference>
<dbReference type="InterPro" id="IPR013815">
    <property type="entry name" value="ATP_grasp_subdomain_1"/>
</dbReference>
<dbReference type="OrthoDB" id="434648at2759"/>
<evidence type="ECO:0000256" key="1">
    <source>
        <dbReference type="ARBA" id="ARBA00022598"/>
    </source>
</evidence>
<dbReference type="PANTHER" id="PTHR43585:SF2">
    <property type="entry name" value="ATP-GRASP ENZYME FSQD"/>
    <property type="match status" value="1"/>
</dbReference>
<dbReference type="InterPro" id="IPR052032">
    <property type="entry name" value="ATP-dep_AA_Ligase"/>
</dbReference>
<dbReference type="GO" id="GO:0046872">
    <property type="term" value="F:metal ion binding"/>
    <property type="evidence" value="ECO:0007669"/>
    <property type="project" value="InterPro"/>
</dbReference>
<comment type="caution">
    <text evidence="6">The sequence shown here is derived from an EMBL/GenBank/DDBJ whole genome shotgun (WGS) entry which is preliminary data.</text>
</comment>
<evidence type="ECO:0000256" key="3">
    <source>
        <dbReference type="ARBA" id="ARBA00022840"/>
    </source>
</evidence>
<dbReference type="Gene3D" id="3.40.50.20">
    <property type="match status" value="1"/>
</dbReference>
<evidence type="ECO:0000256" key="2">
    <source>
        <dbReference type="ARBA" id="ARBA00022741"/>
    </source>
</evidence>
<reference evidence="6 7" key="1">
    <citation type="submission" date="2014-02" db="EMBL/GenBank/DDBJ databases">
        <title>The Genome Sequence of Trichophyton interdigitale MR816.</title>
        <authorList>
            <consortium name="The Broad Institute Genomics Platform"/>
            <person name="Cuomo C.A."/>
            <person name="White T.C."/>
            <person name="Graser Y."/>
            <person name="Martinez-Rossi N."/>
            <person name="Heitman J."/>
            <person name="Young S.K."/>
            <person name="Zeng Q."/>
            <person name="Gargeya S."/>
            <person name="Abouelleil A."/>
            <person name="Alvarado L."/>
            <person name="Chapman S.B."/>
            <person name="Gainer-Dewar J."/>
            <person name="Goldberg J."/>
            <person name="Griggs A."/>
            <person name="Gujja S."/>
            <person name="Hansen M."/>
            <person name="Howarth C."/>
            <person name="Imamovic A."/>
            <person name="Larimer J."/>
            <person name="Martinez D."/>
            <person name="Murphy C."/>
            <person name="Pearson M.D."/>
            <person name="Persinoti G."/>
            <person name="Poon T."/>
            <person name="Priest M."/>
            <person name="Roberts A.D."/>
            <person name="Saif S."/>
            <person name="Shea T.D."/>
            <person name="Sykes S.N."/>
            <person name="Wortman J."/>
            <person name="Nusbaum C."/>
            <person name="Birren B."/>
        </authorList>
    </citation>
    <scope>NUCLEOTIDE SEQUENCE [LARGE SCALE GENOMIC DNA]</scope>
    <source>
        <strain evidence="6 7">MR816</strain>
    </source>
</reference>
<dbReference type="Proteomes" id="UP000024533">
    <property type="component" value="Unassembled WGS sequence"/>
</dbReference>